<accession>A0A2Z6MTV1</accession>
<evidence type="ECO:0000256" key="3">
    <source>
        <dbReference type="ARBA" id="ARBA00022729"/>
    </source>
</evidence>
<evidence type="ECO:0000259" key="4">
    <source>
        <dbReference type="Pfam" id="PF00082"/>
    </source>
</evidence>
<dbReference type="GO" id="GO:0006508">
    <property type="term" value="P:proteolysis"/>
    <property type="evidence" value="ECO:0007669"/>
    <property type="project" value="InterPro"/>
</dbReference>
<dbReference type="AlphaFoldDB" id="A0A2Z6MTV1"/>
<dbReference type="SUPFAM" id="SSF52743">
    <property type="entry name" value="Subtilisin-like"/>
    <property type="match status" value="1"/>
</dbReference>
<dbReference type="InterPro" id="IPR036852">
    <property type="entry name" value="Peptidase_S8/S53_dom_sf"/>
</dbReference>
<dbReference type="InterPro" id="IPR000209">
    <property type="entry name" value="Peptidase_S8/S53_dom"/>
</dbReference>
<comment type="similarity">
    <text evidence="2">Belongs to the peptidase S8 family.</text>
</comment>
<dbReference type="Gene3D" id="3.40.50.200">
    <property type="entry name" value="Peptidase S8/S53 domain"/>
    <property type="match status" value="1"/>
</dbReference>
<sequence length="137" mass="14754">MEKIKGKLKIIGARYYLQGYESLYGPLNEQEDYKSARDKDGHGTHTASIVAGRAVQNASALGGFASGTAIGGAPLARLAIYKACWPIKGKPKSDGNVCTNIDMLKAIDDAIEDGSSLAQRKRVDQLLHSTWKTVYAP</sequence>
<evidence type="ECO:0000256" key="2">
    <source>
        <dbReference type="ARBA" id="ARBA00011073"/>
    </source>
</evidence>
<evidence type="ECO:0000313" key="6">
    <source>
        <dbReference type="Proteomes" id="UP000242715"/>
    </source>
</evidence>
<dbReference type="EMBL" id="DF973595">
    <property type="protein sequence ID" value="GAU35546.1"/>
    <property type="molecule type" value="Genomic_DNA"/>
</dbReference>
<feature type="domain" description="Peptidase S8/S53" evidence="4">
    <location>
        <begin position="28"/>
        <end position="114"/>
    </location>
</feature>
<keyword evidence="6" id="KW-1185">Reference proteome</keyword>
<dbReference type="GO" id="GO:0005576">
    <property type="term" value="C:extracellular region"/>
    <property type="evidence" value="ECO:0007669"/>
    <property type="project" value="UniProtKB-SubCell"/>
</dbReference>
<evidence type="ECO:0000256" key="1">
    <source>
        <dbReference type="ARBA" id="ARBA00004613"/>
    </source>
</evidence>
<organism evidence="5 6">
    <name type="scientific">Trifolium subterraneum</name>
    <name type="common">Subterranean clover</name>
    <dbReference type="NCBI Taxonomy" id="3900"/>
    <lineage>
        <taxon>Eukaryota</taxon>
        <taxon>Viridiplantae</taxon>
        <taxon>Streptophyta</taxon>
        <taxon>Embryophyta</taxon>
        <taxon>Tracheophyta</taxon>
        <taxon>Spermatophyta</taxon>
        <taxon>Magnoliopsida</taxon>
        <taxon>eudicotyledons</taxon>
        <taxon>Gunneridae</taxon>
        <taxon>Pentapetalae</taxon>
        <taxon>rosids</taxon>
        <taxon>fabids</taxon>
        <taxon>Fabales</taxon>
        <taxon>Fabaceae</taxon>
        <taxon>Papilionoideae</taxon>
        <taxon>50 kb inversion clade</taxon>
        <taxon>NPAAA clade</taxon>
        <taxon>Hologalegina</taxon>
        <taxon>IRL clade</taxon>
        <taxon>Trifolieae</taxon>
        <taxon>Trifolium</taxon>
    </lineage>
</organism>
<keyword evidence="3" id="KW-0732">Signal</keyword>
<gene>
    <name evidence="5" type="ORF">TSUD_383940</name>
</gene>
<comment type="subcellular location">
    <subcellularLocation>
        <location evidence="1">Secreted</location>
    </subcellularLocation>
</comment>
<dbReference type="GO" id="GO:0004252">
    <property type="term" value="F:serine-type endopeptidase activity"/>
    <property type="evidence" value="ECO:0007669"/>
    <property type="project" value="InterPro"/>
</dbReference>
<evidence type="ECO:0000313" key="5">
    <source>
        <dbReference type="EMBL" id="GAU35546.1"/>
    </source>
</evidence>
<name>A0A2Z6MTV1_TRISU</name>
<dbReference type="OrthoDB" id="1434306at2759"/>
<proteinExistence type="inferred from homology"/>
<protein>
    <recommendedName>
        <fullName evidence="4">Peptidase S8/S53 domain-containing protein</fullName>
    </recommendedName>
</protein>
<dbReference type="InterPro" id="IPR045051">
    <property type="entry name" value="SBT"/>
</dbReference>
<reference evidence="6" key="1">
    <citation type="journal article" date="2017" name="Front. Plant Sci.">
        <title>Climate Clever Clovers: New Paradigm to Reduce the Environmental Footprint of Ruminants by Breeding Low Methanogenic Forages Utilizing Haplotype Variation.</title>
        <authorList>
            <person name="Kaur P."/>
            <person name="Appels R."/>
            <person name="Bayer P.E."/>
            <person name="Keeble-Gagnere G."/>
            <person name="Wang J."/>
            <person name="Hirakawa H."/>
            <person name="Shirasawa K."/>
            <person name="Vercoe P."/>
            <person name="Stefanova K."/>
            <person name="Durmic Z."/>
            <person name="Nichols P."/>
            <person name="Revell C."/>
            <person name="Isobe S.N."/>
            <person name="Edwards D."/>
            <person name="Erskine W."/>
        </authorList>
    </citation>
    <scope>NUCLEOTIDE SEQUENCE [LARGE SCALE GENOMIC DNA]</scope>
    <source>
        <strain evidence="6">cv. Daliak</strain>
    </source>
</reference>
<dbReference type="PANTHER" id="PTHR10795">
    <property type="entry name" value="PROPROTEIN CONVERTASE SUBTILISIN/KEXIN"/>
    <property type="match status" value="1"/>
</dbReference>
<dbReference type="Pfam" id="PF00082">
    <property type="entry name" value="Peptidase_S8"/>
    <property type="match status" value="1"/>
</dbReference>
<dbReference type="Proteomes" id="UP000242715">
    <property type="component" value="Unassembled WGS sequence"/>
</dbReference>